<keyword evidence="5" id="KW-0808">Transferase</keyword>
<dbReference type="InterPro" id="IPR051351">
    <property type="entry name" value="Ascorbate-PTS_EIIA_comp"/>
</dbReference>
<keyword evidence="7" id="KW-0418">Kinase</keyword>
<evidence type="ECO:0000256" key="2">
    <source>
        <dbReference type="ARBA" id="ARBA00022448"/>
    </source>
</evidence>
<comment type="subcellular location">
    <subcellularLocation>
        <location evidence="1">Cytoplasm</location>
    </subcellularLocation>
</comment>
<comment type="function">
    <text evidence="8">The phosphoenolpyruvate-dependent sugar phosphotransferase system (sugar PTS), a major carbohydrate active transport system, catalyzes the phosphorylation of incoming sugar substrates concomitantly with their translocation across the cell membrane. The enzyme II UlaABC PTS system is involved in ascorbate transport.</text>
</comment>
<dbReference type="SUPFAM" id="SSF55804">
    <property type="entry name" value="Phoshotransferase/anion transport protein"/>
    <property type="match status" value="1"/>
</dbReference>
<dbReference type="Pfam" id="PF00359">
    <property type="entry name" value="PTS_EIIA_2"/>
    <property type="match status" value="1"/>
</dbReference>
<comment type="caution">
    <text evidence="12">The sequence shown here is derived from an EMBL/GenBank/DDBJ whole genome shotgun (WGS) entry which is preliminary data.</text>
</comment>
<dbReference type="InterPro" id="IPR002178">
    <property type="entry name" value="PTS_EIIA_type-2_dom"/>
</dbReference>
<gene>
    <name evidence="12" type="ORF">E4V82_08710</name>
</gene>
<evidence type="ECO:0000256" key="10">
    <source>
        <dbReference type="ARBA" id="ARBA00042072"/>
    </source>
</evidence>
<dbReference type="PANTHER" id="PTHR36203">
    <property type="entry name" value="ASCORBATE-SPECIFIC PTS SYSTEM EIIA COMPONENT"/>
    <property type="match status" value="1"/>
</dbReference>
<evidence type="ECO:0000256" key="4">
    <source>
        <dbReference type="ARBA" id="ARBA00022553"/>
    </source>
</evidence>
<dbReference type="PROSITE" id="PS51094">
    <property type="entry name" value="PTS_EIIA_TYPE_2"/>
    <property type="match status" value="1"/>
</dbReference>
<protein>
    <recommendedName>
        <fullName evidence="9">Ascorbate-specific PTS system EIIA component</fullName>
    </recommendedName>
    <alternativeName>
        <fullName evidence="10">Ascorbate-specific phosphotransferase enzyme IIA component</fullName>
    </alternativeName>
</protein>
<evidence type="ECO:0000256" key="7">
    <source>
        <dbReference type="ARBA" id="ARBA00022777"/>
    </source>
</evidence>
<evidence type="ECO:0000256" key="5">
    <source>
        <dbReference type="ARBA" id="ARBA00022679"/>
    </source>
</evidence>
<evidence type="ECO:0000313" key="12">
    <source>
        <dbReference type="EMBL" id="MPQ62194.1"/>
    </source>
</evidence>
<sequence length="182" mass="20484">MLTLYNNIAIIKVYRISKLKFIKEVIKINNNIILNENIILSENINLNATAKDWVEAMRLSGQLLVNSNYITEGYIDLTIKTVEEYGPYIVIIPGLALSHSRPDVTVLKTGISLLSLSKPVHFNCENDPVDIVITLAAVNDTDHLGLLSKLSDYLSEEENMDFIRNCTDPEALARELNKSHIE</sequence>
<evidence type="ECO:0000313" key="13">
    <source>
        <dbReference type="Proteomes" id="UP000342249"/>
    </source>
</evidence>
<dbReference type="AlphaFoldDB" id="A0A5N7J0D0"/>
<keyword evidence="6" id="KW-0598">Phosphotransferase system</keyword>
<evidence type="ECO:0000259" key="11">
    <source>
        <dbReference type="PROSITE" id="PS51094"/>
    </source>
</evidence>
<dbReference type="CDD" id="cd00211">
    <property type="entry name" value="PTS_IIA_fru"/>
    <property type="match status" value="1"/>
</dbReference>
<dbReference type="EMBL" id="SPSF01000019">
    <property type="protein sequence ID" value="MPQ62194.1"/>
    <property type="molecule type" value="Genomic_DNA"/>
</dbReference>
<evidence type="ECO:0000256" key="9">
    <source>
        <dbReference type="ARBA" id="ARBA00041175"/>
    </source>
</evidence>
<feature type="domain" description="PTS EIIA type-2" evidence="11">
    <location>
        <begin position="37"/>
        <end position="179"/>
    </location>
</feature>
<keyword evidence="12" id="KW-0762">Sugar transport</keyword>
<evidence type="ECO:0000256" key="8">
    <source>
        <dbReference type="ARBA" id="ARBA00037387"/>
    </source>
</evidence>
<evidence type="ECO:0000256" key="6">
    <source>
        <dbReference type="ARBA" id="ARBA00022683"/>
    </source>
</evidence>
<keyword evidence="2" id="KW-0813">Transport</keyword>
<evidence type="ECO:0000256" key="1">
    <source>
        <dbReference type="ARBA" id="ARBA00004496"/>
    </source>
</evidence>
<dbReference type="PANTHER" id="PTHR36203:SF1">
    <property type="entry name" value="ASCORBATE-SPECIFIC PTS SYSTEM EIIA COMPONENT"/>
    <property type="match status" value="1"/>
</dbReference>
<reference evidence="12 13" key="1">
    <citation type="journal article" date="2019" name="Lett. Appl. Microbiol.">
        <title>A case of 'blown pack' spoilage of vacuum-packaged pork likely associated with Clostridium estertheticum in Canada.</title>
        <authorList>
            <person name="Zhang P."/>
            <person name="Ward P."/>
            <person name="McMullen L.M."/>
            <person name="Yang X."/>
        </authorList>
    </citation>
    <scope>NUCLEOTIDE SEQUENCE [LARGE SCALE GENOMIC DNA]</scope>
    <source>
        <strain evidence="12 13">MA19</strain>
    </source>
</reference>
<accession>A0A5N7J0D0</accession>
<keyword evidence="3" id="KW-0963">Cytoplasm</keyword>
<proteinExistence type="predicted"/>
<dbReference type="GeneID" id="83592633"/>
<name>A0A5N7J0D0_9CLOT</name>
<dbReference type="RefSeq" id="WP_152752028.1">
    <property type="nucleotide sequence ID" value="NZ_CP077615.1"/>
</dbReference>
<keyword evidence="4" id="KW-0597">Phosphoprotein</keyword>
<dbReference type="Gene3D" id="3.40.930.10">
    <property type="entry name" value="Mannitol-specific EII, Chain A"/>
    <property type="match status" value="1"/>
</dbReference>
<dbReference type="GO" id="GO:0005737">
    <property type="term" value="C:cytoplasm"/>
    <property type="evidence" value="ECO:0007669"/>
    <property type="project" value="UniProtKB-SubCell"/>
</dbReference>
<dbReference type="Proteomes" id="UP000342249">
    <property type="component" value="Unassembled WGS sequence"/>
</dbReference>
<organism evidence="12 13">
    <name type="scientific">Clostridium estertheticum</name>
    <dbReference type="NCBI Taxonomy" id="238834"/>
    <lineage>
        <taxon>Bacteria</taxon>
        <taxon>Bacillati</taxon>
        <taxon>Bacillota</taxon>
        <taxon>Clostridia</taxon>
        <taxon>Eubacteriales</taxon>
        <taxon>Clostridiaceae</taxon>
        <taxon>Clostridium</taxon>
    </lineage>
</organism>
<dbReference type="GO" id="GO:0009401">
    <property type="term" value="P:phosphoenolpyruvate-dependent sugar phosphotransferase system"/>
    <property type="evidence" value="ECO:0007669"/>
    <property type="project" value="UniProtKB-KW"/>
</dbReference>
<dbReference type="InterPro" id="IPR016152">
    <property type="entry name" value="PTrfase/Anion_transptr"/>
</dbReference>
<dbReference type="GO" id="GO:0016301">
    <property type="term" value="F:kinase activity"/>
    <property type="evidence" value="ECO:0007669"/>
    <property type="project" value="UniProtKB-KW"/>
</dbReference>
<evidence type="ECO:0000256" key="3">
    <source>
        <dbReference type="ARBA" id="ARBA00022490"/>
    </source>
</evidence>